<evidence type="ECO:0000256" key="2">
    <source>
        <dbReference type="ARBA" id="ARBA00004352"/>
    </source>
</evidence>
<dbReference type="GO" id="GO:0072594">
    <property type="term" value="P:establishment of protein localization to organelle"/>
    <property type="evidence" value="ECO:0007669"/>
    <property type="project" value="TreeGrafter"/>
</dbReference>
<dbReference type="PROSITE" id="PS51407">
    <property type="entry name" value="LAMP_3"/>
    <property type="match status" value="1"/>
</dbReference>
<dbReference type="Pfam" id="PF21222">
    <property type="entry name" value="Lamp2_2nd"/>
    <property type="match status" value="1"/>
</dbReference>
<feature type="domain" description="Lysosome-associated membrane glycoprotein 2-like luminal" evidence="17">
    <location>
        <begin position="51"/>
        <end position="198"/>
    </location>
</feature>
<feature type="signal peptide" evidence="16">
    <location>
        <begin position="1"/>
        <end position="29"/>
    </location>
</feature>
<keyword evidence="6 16" id="KW-0732">Signal</keyword>
<evidence type="ECO:0000256" key="8">
    <source>
        <dbReference type="ARBA" id="ARBA00022989"/>
    </source>
</evidence>
<evidence type="ECO:0000256" key="11">
    <source>
        <dbReference type="ARBA" id="ARBA00023180"/>
    </source>
</evidence>
<comment type="subcellular location">
    <subcellularLocation>
        <location evidence="1">Cell membrane</location>
        <topology evidence="1">Single-pass type I membrane protein</topology>
    </subcellularLocation>
    <subcellularLocation>
        <location evidence="3">Endosome membrane</location>
        <topology evidence="3">Single-pass type I membrane protein</topology>
    </subcellularLocation>
    <subcellularLocation>
        <location evidence="2 13">Lysosome membrane</location>
        <topology evidence="2 13">Single-pass type I membrane protein</topology>
    </subcellularLocation>
</comment>
<feature type="domain" description="Lysosome-associated membrane glycoprotein 2-like transmembrane" evidence="18">
    <location>
        <begin position="217"/>
        <end position="248"/>
    </location>
</feature>
<evidence type="ECO:0000256" key="3">
    <source>
        <dbReference type="ARBA" id="ARBA00004530"/>
    </source>
</evidence>
<dbReference type="InterPro" id="IPR002000">
    <property type="entry name" value="Lysosome-assoc_membr_glycop"/>
</dbReference>
<evidence type="ECO:0000256" key="4">
    <source>
        <dbReference type="ARBA" id="ARBA00022475"/>
    </source>
</evidence>
<keyword evidence="20" id="KW-1185">Reference proteome</keyword>
<evidence type="ECO:0000256" key="5">
    <source>
        <dbReference type="ARBA" id="ARBA00022692"/>
    </source>
</evidence>
<dbReference type="AlphaFoldDB" id="A0A9W8C6N7"/>
<comment type="caution">
    <text evidence="19">The sequence shown here is derived from an EMBL/GenBank/DDBJ whole genome shotgun (WGS) entry which is preliminary data.</text>
</comment>
<dbReference type="OrthoDB" id="10037042at2759"/>
<evidence type="ECO:0000256" key="12">
    <source>
        <dbReference type="ARBA" id="ARBA00023228"/>
    </source>
</evidence>
<comment type="similarity">
    <text evidence="13">Belongs to the LAMP family.</text>
</comment>
<evidence type="ECO:0000313" key="19">
    <source>
        <dbReference type="EMBL" id="KAI7808543.1"/>
    </source>
</evidence>
<keyword evidence="12 13" id="KW-0458">Lysosome</keyword>
<sequence>MILISRKQNMPAGAIFSLLLAVSIHQCFTNEVPPTVTASATSPPPVTPGLPERGNYNVTNATGTVCLLARMGLQLNISYLSSSHGKTVQEVMNLHPNITKTSGSCEPDNATLILTENNITLTFIFTLNSTLNKYHLSGLELLAALPNMSKMLFVSNTSLNYWVGTQGHSYMCRKEQTLNVTQDFSLNTFGLQVQPFGVSGDFGSAVECALDVDDMLIPIIVGAALAVLVLIVILAYLIGRNRSHAGYQTI</sequence>
<dbReference type="Gene3D" id="2.40.160.110">
    <property type="match status" value="1"/>
</dbReference>
<proteinExistence type="inferred from homology"/>
<keyword evidence="10" id="KW-1015">Disulfide bond</keyword>
<accession>A0A9W8C6N7</accession>
<feature type="transmembrane region" description="Helical" evidence="15">
    <location>
        <begin position="215"/>
        <end position="238"/>
    </location>
</feature>
<evidence type="ECO:0000256" key="7">
    <source>
        <dbReference type="ARBA" id="ARBA00022753"/>
    </source>
</evidence>
<keyword evidence="11" id="KW-0325">Glycoprotein</keyword>
<feature type="region of interest" description="Disordered" evidence="14">
    <location>
        <begin position="34"/>
        <end position="54"/>
    </location>
</feature>
<dbReference type="Pfam" id="PF01299">
    <property type="entry name" value="Lamp2-like_luminal"/>
    <property type="match status" value="1"/>
</dbReference>
<dbReference type="GO" id="GO:0005765">
    <property type="term" value="C:lysosomal membrane"/>
    <property type="evidence" value="ECO:0007669"/>
    <property type="project" value="UniProtKB-SubCell"/>
</dbReference>
<dbReference type="InterPro" id="IPR048528">
    <property type="entry name" value="Lamp2-like_luminal"/>
</dbReference>
<protein>
    <submittedName>
        <fullName evidence="19">Lysosome-associated membrane glycoprotein 1-like</fullName>
    </submittedName>
</protein>
<feature type="chain" id="PRO_5040954381" evidence="16">
    <location>
        <begin position="30"/>
        <end position="250"/>
    </location>
</feature>
<dbReference type="PANTHER" id="PTHR11506">
    <property type="entry name" value="LYSOSOME-ASSOCIATED MEMBRANE GLYCOPROTEIN"/>
    <property type="match status" value="1"/>
</dbReference>
<keyword evidence="7" id="KW-0967">Endosome</keyword>
<evidence type="ECO:0000256" key="15">
    <source>
        <dbReference type="SAM" id="Phobius"/>
    </source>
</evidence>
<reference evidence="19" key="1">
    <citation type="submission" date="2021-02" db="EMBL/GenBank/DDBJ databases">
        <title>Comparative genomics reveals that relaxation of natural selection precedes convergent phenotypic evolution of cavefish.</title>
        <authorList>
            <person name="Peng Z."/>
        </authorList>
    </citation>
    <scope>NUCLEOTIDE SEQUENCE</scope>
    <source>
        <tissue evidence="19">Muscle</tissue>
    </source>
</reference>
<evidence type="ECO:0000256" key="16">
    <source>
        <dbReference type="SAM" id="SignalP"/>
    </source>
</evidence>
<evidence type="ECO:0000313" key="20">
    <source>
        <dbReference type="Proteomes" id="UP001059041"/>
    </source>
</evidence>
<dbReference type="CDD" id="cd12087">
    <property type="entry name" value="TM_EGFR-like"/>
    <property type="match status" value="1"/>
</dbReference>
<evidence type="ECO:0000256" key="13">
    <source>
        <dbReference type="PROSITE-ProRule" id="PRU00740"/>
    </source>
</evidence>
<evidence type="ECO:0000256" key="1">
    <source>
        <dbReference type="ARBA" id="ARBA00004251"/>
    </source>
</evidence>
<dbReference type="GO" id="GO:0005886">
    <property type="term" value="C:plasma membrane"/>
    <property type="evidence" value="ECO:0007669"/>
    <property type="project" value="UniProtKB-SubCell"/>
</dbReference>
<evidence type="ECO:0000256" key="6">
    <source>
        <dbReference type="ARBA" id="ARBA00022729"/>
    </source>
</evidence>
<dbReference type="EMBL" id="JAFHDT010000006">
    <property type="protein sequence ID" value="KAI7808543.1"/>
    <property type="molecule type" value="Genomic_DNA"/>
</dbReference>
<organism evidence="19 20">
    <name type="scientific">Triplophysa rosa</name>
    <name type="common">Cave loach</name>
    <dbReference type="NCBI Taxonomy" id="992332"/>
    <lineage>
        <taxon>Eukaryota</taxon>
        <taxon>Metazoa</taxon>
        <taxon>Chordata</taxon>
        <taxon>Craniata</taxon>
        <taxon>Vertebrata</taxon>
        <taxon>Euteleostomi</taxon>
        <taxon>Actinopterygii</taxon>
        <taxon>Neopterygii</taxon>
        <taxon>Teleostei</taxon>
        <taxon>Ostariophysi</taxon>
        <taxon>Cypriniformes</taxon>
        <taxon>Nemacheilidae</taxon>
        <taxon>Triplophysa</taxon>
    </lineage>
</organism>
<evidence type="ECO:0000256" key="9">
    <source>
        <dbReference type="ARBA" id="ARBA00023136"/>
    </source>
</evidence>
<evidence type="ECO:0000259" key="18">
    <source>
        <dbReference type="Pfam" id="PF21222"/>
    </source>
</evidence>
<dbReference type="InterPro" id="IPR048524">
    <property type="entry name" value="Lamp2-like_TM"/>
</dbReference>
<gene>
    <name evidence="19" type="ORF">IRJ41_007737</name>
</gene>
<keyword evidence="4" id="KW-1003">Cell membrane</keyword>
<dbReference type="FunFam" id="2.40.160.110:FF:000001">
    <property type="entry name" value="lysosome-associated membrane glycoprotein 2 isoform X2"/>
    <property type="match status" value="1"/>
</dbReference>
<evidence type="ECO:0000259" key="17">
    <source>
        <dbReference type="Pfam" id="PF01299"/>
    </source>
</evidence>
<keyword evidence="9 13" id="KW-0472">Membrane</keyword>
<keyword evidence="5 13" id="KW-0812">Transmembrane</keyword>
<dbReference type="GO" id="GO:0031902">
    <property type="term" value="C:late endosome membrane"/>
    <property type="evidence" value="ECO:0007669"/>
    <property type="project" value="TreeGrafter"/>
</dbReference>
<dbReference type="Proteomes" id="UP001059041">
    <property type="component" value="Linkage Group LG6"/>
</dbReference>
<keyword evidence="8 15" id="KW-1133">Transmembrane helix</keyword>
<evidence type="ECO:0000256" key="14">
    <source>
        <dbReference type="SAM" id="MobiDB-lite"/>
    </source>
</evidence>
<comment type="caution">
    <text evidence="13">Lacks conserved residue(s) required for the propagation of feature annotation.</text>
</comment>
<dbReference type="PRINTS" id="PR00336">
    <property type="entry name" value="LYSASSOCTDMP"/>
</dbReference>
<name>A0A9W8C6N7_TRIRA</name>
<dbReference type="PANTHER" id="PTHR11506:SF27">
    <property type="entry name" value="LYSOSOME-ASSOCIATED MEMBRANE GLYCOPROTEIN 1"/>
    <property type="match status" value="1"/>
</dbReference>
<evidence type="ECO:0000256" key="10">
    <source>
        <dbReference type="ARBA" id="ARBA00023157"/>
    </source>
</evidence>